<proteinExistence type="predicted"/>
<evidence type="ECO:0000313" key="4">
    <source>
        <dbReference type="Proteomes" id="UP001077788"/>
    </source>
</evidence>
<feature type="non-terminal residue" evidence="3">
    <location>
        <position position="1"/>
    </location>
</feature>
<dbReference type="EMBL" id="JAPQFC010001213">
    <property type="protein sequence ID" value="MCY6525050.1"/>
    <property type="molecule type" value="Genomic_DNA"/>
</dbReference>
<evidence type="ECO:0000259" key="2">
    <source>
        <dbReference type="Pfam" id="PF05699"/>
    </source>
</evidence>
<reference evidence="3" key="2">
    <citation type="submission" date="2022-12" db="EMBL/GenBank/DDBJ databases">
        <authorList>
            <person name="Kardos G."/>
            <person name="Sarkozi R."/>
            <person name="Laczko L."/>
            <person name="Marton S."/>
            <person name="Makrai L."/>
            <person name="Banyai K."/>
            <person name="Fodor L."/>
        </authorList>
    </citation>
    <scope>NUCLEOTIDE SEQUENCE</scope>
    <source>
        <strain evidence="3">84/14</strain>
    </source>
</reference>
<evidence type="ECO:0000256" key="1">
    <source>
        <dbReference type="SAM" id="MobiDB-lite"/>
    </source>
</evidence>
<dbReference type="AlphaFoldDB" id="A0A9Q4DLI2"/>
<dbReference type="InterPro" id="IPR008906">
    <property type="entry name" value="HATC_C_dom"/>
</dbReference>
<sequence>HLAMHLLSQIASSFAAEKNWSTYSFIHSIKRNKLTSKRVEKLVVVHSALRLEHRKTPEYLKGQATRWDVDPEDDAQVDMEERPDETQMGLVGVPLS</sequence>
<dbReference type="GO" id="GO:0046983">
    <property type="term" value="F:protein dimerization activity"/>
    <property type="evidence" value="ECO:0007669"/>
    <property type="project" value="InterPro"/>
</dbReference>
<dbReference type="Proteomes" id="UP001077788">
    <property type="component" value="Unassembled WGS sequence"/>
</dbReference>
<dbReference type="Pfam" id="PF05699">
    <property type="entry name" value="Dimer_Tnp_hAT"/>
    <property type="match status" value="1"/>
</dbReference>
<dbReference type="RefSeq" id="WP_267992384.1">
    <property type="nucleotide sequence ID" value="NZ_JAPQFC010001213.1"/>
</dbReference>
<comment type="caution">
    <text evidence="3">The sequence shown here is derived from an EMBL/GenBank/DDBJ whole genome shotgun (WGS) entry which is preliminary data.</text>
</comment>
<gene>
    <name evidence="3" type="ORF">OYG11_12695</name>
</gene>
<reference evidence="3" key="1">
    <citation type="journal article" date="2021" name="Vet Sci">
        <title>O-Serogroups and Pathovirotypes of Escherichia coli Isolated from Post-Weaning Piglets Showing Diarrhoea and/or Oedema in South Korea.</title>
        <authorList>
            <person name="Byun J.W."/>
            <person name="Moon B.Y."/>
            <person name="Do K.H."/>
            <person name="Lee K."/>
            <person name="Lee H.Y."/>
            <person name="Kim W.I."/>
            <person name="So B."/>
            <person name="Lee W.K."/>
        </authorList>
    </citation>
    <scope>NUCLEOTIDE SEQUENCE</scope>
    <source>
        <strain evidence="3">84/14</strain>
    </source>
</reference>
<evidence type="ECO:0000313" key="3">
    <source>
        <dbReference type="EMBL" id="MCY6525050.1"/>
    </source>
</evidence>
<accession>A0A9Q4DLI2</accession>
<feature type="non-terminal residue" evidence="3">
    <location>
        <position position="96"/>
    </location>
</feature>
<dbReference type="SUPFAM" id="SSF53098">
    <property type="entry name" value="Ribonuclease H-like"/>
    <property type="match status" value="1"/>
</dbReference>
<dbReference type="InterPro" id="IPR012337">
    <property type="entry name" value="RNaseH-like_sf"/>
</dbReference>
<feature type="domain" description="HAT C-terminal dimerisation" evidence="2">
    <location>
        <begin position="2"/>
        <end position="48"/>
    </location>
</feature>
<name>A0A9Q4DLI2_ACTPL</name>
<organism evidence="3 4">
    <name type="scientific">Actinobacillus pleuropneumoniae</name>
    <name type="common">Haemophilus pleuropneumoniae</name>
    <dbReference type="NCBI Taxonomy" id="715"/>
    <lineage>
        <taxon>Bacteria</taxon>
        <taxon>Pseudomonadati</taxon>
        <taxon>Pseudomonadota</taxon>
        <taxon>Gammaproteobacteria</taxon>
        <taxon>Pasteurellales</taxon>
        <taxon>Pasteurellaceae</taxon>
        <taxon>Actinobacillus</taxon>
    </lineage>
</organism>
<protein>
    <recommendedName>
        <fullName evidence="2">HAT C-terminal dimerisation domain-containing protein</fullName>
    </recommendedName>
</protein>
<feature type="region of interest" description="Disordered" evidence="1">
    <location>
        <begin position="62"/>
        <end position="96"/>
    </location>
</feature>
<feature type="compositionally biased region" description="Acidic residues" evidence="1">
    <location>
        <begin position="70"/>
        <end position="83"/>
    </location>
</feature>